<dbReference type="EMBL" id="DS231630">
    <property type="protein sequence ID" value="EDU44395.1"/>
    <property type="molecule type" value="Genomic_DNA"/>
</dbReference>
<dbReference type="AlphaFoldDB" id="B2WMY5"/>
<reference evidence="3" key="1">
    <citation type="journal article" date="2013" name="G3 (Bethesda)">
        <title>Comparative genomics of a plant-pathogenic fungus, Pyrenophora tritici-repentis, reveals transduplication and the impact of repeat elements on pathogenicity and population divergence.</title>
        <authorList>
            <person name="Manning V.A."/>
            <person name="Pandelova I."/>
            <person name="Dhillon B."/>
            <person name="Wilhelm L.J."/>
            <person name="Goodwin S.B."/>
            <person name="Berlin A.M."/>
            <person name="Figueroa M."/>
            <person name="Freitag M."/>
            <person name="Hane J.K."/>
            <person name="Henrissat B."/>
            <person name="Holman W.H."/>
            <person name="Kodira C.D."/>
            <person name="Martin J."/>
            <person name="Oliver R.P."/>
            <person name="Robbertse B."/>
            <person name="Schackwitz W."/>
            <person name="Schwartz D.C."/>
            <person name="Spatafora J.W."/>
            <person name="Turgeon B.G."/>
            <person name="Yandava C."/>
            <person name="Young S."/>
            <person name="Zhou S."/>
            <person name="Zeng Q."/>
            <person name="Grigoriev I.V."/>
            <person name="Ma L.-J."/>
            <person name="Ciuffetti L.M."/>
        </authorList>
    </citation>
    <scope>NUCLEOTIDE SEQUENCE [LARGE SCALE GENOMIC DNA]</scope>
    <source>
        <strain evidence="3">Pt-1C-BFP</strain>
    </source>
</reference>
<keyword evidence="1" id="KW-0812">Transmembrane</keyword>
<keyword evidence="1" id="KW-1133">Transmembrane helix</keyword>
<feature type="transmembrane region" description="Helical" evidence="1">
    <location>
        <begin position="26"/>
        <end position="43"/>
    </location>
</feature>
<organism evidence="2 3">
    <name type="scientific">Pyrenophora tritici-repentis (strain Pt-1C-BFP)</name>
    <name type="common">Wheat tan spot fungus</name>
    <name type="synonym">Drechslera tritici-repentis</name>
    <dbReference type="NCBI Taxonomy" id="426418"/>
    <lineage>
        <taxon>Eukaryota</taxon>
        <taxon>Fungi</taxon>
        <taxon>Dikarya</taxon>
        <taxon>Ascomycota</taxon>
        <taxon>Pezizomycotina</taxon>
        <taxon>Dothideomycetes</taxon>
        <taxon>Pleosporomycetidae</taxon>
        <taxon>Pleosporales</taxon>
        <taxon>Pleosporineae</taxon>
        <taxon>Pleosporaceae</taxon>
        <taxon>Pyrenophora</taxon>
    </lineage>
</organism>
<protein>
    <submittedName>
        <fullName evidence="2">Uncharacterized protein</fullName>
    </submittedName>
</protein>
<evidence type="ECO:0000256" key="1">
    <source>
        <dbReference type="SAM" id="Phobius"/>
    </source>
</evidence>
<feature type="transmembrane region" description="Helical" evidence="1">
    <location>
        <begin position="70"/>
        <end position="88"/>
    </location>
</feature>
<proteinExistence type="predicted"/>
<evidence type="ECO:0000313" key="3">
    <source>
        <dbReference type="Proteomes" id="UP000001471"/>
    </source>
</evidence>
<evidence type="ECO:0000313" key="2">
    <source>
        <dbReference type="EMBL" id="EDU44395.1"/>
    </source>
</evidence>
<sequence length="157" mass="17827">MTSVLVNVLVLSLFAVERLILRFKDFVSLVLCLAALCFLLYYYNNPHYRLYSALLLLRIPAQHALHSSRLRSPLLFLLVFVVAALVMPRTTRGKAAQRANAEYTRNSKITASTNAVPSDESIASDVYAAIKQGMREQRKDASFHIIKKYHNIVFKII</sequence>
<dbReference type="InParanoid" id="B2WMY5"/>
<gene>
    <name evidence="2" type="ORF">PTRG_11345</name>
</gene>
<dbReference type="HOGENOM" id="CLU_1678822_0_0_1"/>
<dbReference type="Proteomes" id="UP000001471">
    <property type="component" value="Unassembled WGS sequence"/>
</dbReference>
<name>B2WMY5_PYRTR</name>
<accession>B2WMY5</accession>
<keyword evidence="1" id="KW-0472">Membrane</keyword>